<sequence length="252" mass="29139">MQEIEVGVHCATLPSDPDATWLCCMEGKFKQHPSQDANAKIRSQHGGTSTALYLAYRAAARCMIHSPTKPVLMDRGRKALPTLNKHTDAKFYNRCQSIHKQKLNSIKSCIDNSEPTRPAHLRKNLKKEQMKEERYATIERENRILLEKMSFIMQHDTLDNKNESINYGHSLNKEARKRDLQRITAENQSILRRIQTRQPTYDHVQWEEEARLHEKYAQNIREYSEGMGPRDDEPEEGSPTSRLQYSASSSSV</sequence>
<dbReference type="EMBL" id="VJMH01005861">
    <property type="protein sequence ID" value="KAF0692645.1"/>
    <property type="molecule type" value="Genomic_DNA"/>
</dbReference>
<evidence type="ECO:0000256" key="1">
    <source>
        <dbReference type="ARBA" id="ARBA00008315"/>
    </source>
</evidence>
<feature type="compositionally biased region" description="Polar residues" evidence="2">
    <location>
        <begin position="238"/>
        <end position="252"/>
    </location>
</feature>
<feature type="region of interest" description="Disordered" evidence="2">
    <location>
        <begin position="219"/>
        <end position="252"/>
    </location>
</feature>
<reference evidence="4 5" key="1">
    <citation type="submission" date="2019-03" db="EMBL/GenBank/DDBJ databases">
        <authorList>
            <person name="Gaulin E."/>
            <person name="Dumas B."/>
        </authorList>
    </citation>
    <scope>NUCLEOTIDE SEQUENCE [LARGE SCALE GENOMIC DNA]</scope>
    <source>
        <strain evidence="4">CBS 568.67</strain>
    </source>
</reference>
<feature type="compositionally biased region" description="Basic and acidic residues" evidence="2">
    <location>
        <begin position="219"/>
        <end position="231"/>
    </location>
</feature>
<organism evidence="4 5">
    <name type="scientific">Aphanomyces stellatus</name>
    <dbReference type="NCBI Taxonomy" id="120398"/>
    <lineage>
        <taxon>Eukaryota</taxon>
        <taxon>Sar</taxon>
        <taxon>Stramenopiles</taxon>
        <taxon>Oomycota</taxon>
        <taxon>Saprolegniomycetes</taxon>
        <taxon>Saprolegniales</taxon>
        <taxon>Verrucalvaceae</taxon>
        <taxon>Aphanomyces</taxon>
    </lineage>
</organism>
<evidence type="ECO:0000313" key="5">
    <source>
        <dbReference type="Proteomes" id="UP000332933"/>
    </source>
</evidence>
<dbReference type="Proteomes" id="UP000332933">
    <property type="component" value="Unassembled WGS sequence"/>
</dbReference>
<evidence type="ECO:0000256" key="2">
    <source>
        <dbReference type="SAM" id="MobiDB-lite"/>
    </source>
</evidence>
<dbReference type="InterPro" id="IPR029488">
    <property type="entry name" value="Hmw/CFAP97"/>
</dbReference>
<gene>
    <name evidence="4" type="primary">Aste57867_16284</name>
    <name evidence="3" type="ORF">As57867_016227</name>
    <name evidence="4" type="ORF">ASTE57867_16284</name>
</gene>
<dbReference type="AlphaFoldDB" id="A0A485L6Z5"/>
<reference evidence="3" key="2">
    <citation type="submission" date="2019-06" db="EMBL/GenBank/DDBJ databases">
        <title>Genomics analysis of Aphanomyces spp. identifies a new class of oomycete effector associated with host adaptation.</title>
        <authorList>
            <person name="Gaulin E."/>
        </authorList>
    </citation>
    <scope>NUCLEOTIDE SEQUENCE</scope>
    <source>
        <strain evidence="3">CBS 578.67</strain>
    </source>
</reference>
<evidence type="ECO:0000313" key="3">
    <source>
        <dbReference type="EMBL" id="KAF0692645.1"/>
    </source>
</evidence>
<protein>
    <submittedName>
        <fullName evidence="4">Aste57867_16284 protein</fullName>
    </submittedName>
</protein>
<dbReference type="OrthoDB" id="2163395at2759"/>
<name>A0A485L6Z5_9STRA</name>
<proteinExistence type="inferred from homology"/>
<dbReference type="Pfam" id="PF13879">
    <property type="entry name" value="Hmw_CFAP97"/>
    <property type="match status" value="1"/>
</dbReference>
<keyword evidence="5" id="KW-1185">Reference proteome</keyword>
<comment type="similarity">
    <text evidence="1">Belongs to the CFAP97 family.</text>
</comment>
<evidence type="ECO:0000313" key="4">
    <source>
        <dbReference type="EMBL" id="VFT93060.1"/>
    </source>
</evidence>
<dbReference type="EMBL" id="CAADRA010005882">
    <property type="protein sequence ID" value="VFT93060.1"/>
    <property type="molecule type" value="Genomic_DNA"/>
</dbReference>
<dbReference type="PANTHER" id="PTHR33768:SF3">
    <property type="entry name" value="MIP11318P"/>
    <property type="match status" value="1"/>
</dbReference>
<dbReference type="PANTHER" id="PTHR33768">
    <property type="entry name" value="MIP11318P"/>
    <property type="match status" value="1"/>
</dbReference>
<accession>A0A485L6Z5</accession>
<dbReference type="InterPro" id="IPR038792">
    <property type="entry name" value="CFAP97D1/2"/>
</dbReference>